<feature type="domain" description="Response regulatory" evidence="8">
    <location>
        <begin position="11"/>
        <end position="124"/>
    </location>
</feature>
<evidence type="ECO:0000313" key="10">
    <source>
        <dbReference type="EMBL" id="AOS82961.1"/>
    </source>
</evidence>
<feature type="DNA-binding region" description="OmpR/PhoB-type" evidence="7">
    <location>
        <begin position="138"/>
        <end position="237"/>
    </location>
</feature>
<dbReference type="Gene3D" id="1.10.10.10">
    <property type="entry name" value="Winged helix-like DNA-binding domain superfamily/Winged helix DNA-binding domain"/>
    <property type="match status" value="1"/>
</dbReference>
<evidence type="ECO:0000256" key="4">
    <source>
        <dbReference type="ARBA" id="ARBA00023125"/>
    </source>
</evidence>
<evidence type="ECO:0000256" key="6">
    <source>
        <dbReference type="PROSITE-ProRule" id="PRU00169"/>
    </source>
</evidence>
<name>A0A1D8CXV5_CHLLM</name>
<dbReference type="InterPro" id="IPR011006">
    <property type="entry name" value="CheY-like_superfamily"/>
</dbReference>
<dbReference type="KEGG" id="clz:BIU88_01650"/>
<reference evidence="10" key="1">
    <citation type="submission" date="2016-09" db="EMBL/GenBank/DDBJ databases">
        <title>Genome sequence of Chlorobaculum limnaeum.</title>
        <authorList>
            <person name="Liu Z."/>
            <person name="Tank M."/>
            <person name="Bryant D.A."/>
        </authorList>
    </citation>
    <scope>NUCLEOTIDE SEQUENCE [LARGE SCALE GENOMIC DNA]</scope>
    <source>
        <strain evidence="10">DSM 1677</strain>
    </source>
</reference>
<evidence type="ECO:0000256" key="1">
    <source>
        <dbReference type="ARBA" id="ARBA00022553"/>
    </source>
</evidence>
<dbReference type="SMART" id="SM00862">
    <property type="entry name" value="Trans_reg_C"/>
    <property type="match status" value="1"/>
</dbReference>
<evidence type="ECO:0000259" key="9">
    <source>
        <dbReference type="PROSITE" id="PS51755"/>
    </source>
</evidence>
<evidence type="ECO:0008006" key="12">
    <source>
        <dbReference type="Google" id="ProtNLM"/>
    </source>
</evidence>
<dbReference type="Proteomes" id="UP000095185">
    <property type="component" value="Chromosome"/>
</dbReference>
<dbReference type="PROSITE" id="PS50110">
    <property type="entry name" value="RESPONSE_REGULATORY"/>
    <property type="match status" value="1"/>
</dbReference>
<dbReference type="AlphaFoldDB" id="A0A1D8CXV5"/>
<dbReference type="Gene3D" id="3.40.50.2300">
    <property type="match status" value="1"/>
</dbReference>
<dbReference type="GO" id="GO:0000156">
    <property type="term" value="F:phosphorelay response regulator activity"/>
    <property type="evidence" value="ECO:0007669"/>
    <property type="project" value="TreeGrafter"/>
</dbReference>
<evidence type="ECO:0000313" key="11">
    <source>
        <dbReference type="Proteomes" id="UP000095185"/>
    </source>
</evidence>
<dbReference type="PROSITE" id="PS51755">
    <property type="entry name" value="OMPR_PHOB"/>
    <property type="match status" value="1"/>
</dbReference>
<evidence type="ECO:0000256" key="2">
    <source>
        <dbReference type="ARBA" id="ARBA00023012"/>
    </source>
</evidence>
<dbReference type="STRING" id="274537.BIU88_01650"/>
<dbReference type="GO" id="GO:0000976">
    <property type="term" value="F:transcription cis-regulatory region binding"/>
    <property type="evidence" value="ECO:0007669"/>
    <property type="project" value="TreeGrafter"/>
</dbReference>
<dbReference type="GO" id="GO:0005829">
    <property type="term" value="C:cytosol"/>
    <property type="evidence" value="ECO:0007669"/>
    <property type="project" value="TreeGrafter"/>
</dbReference>
<dbReference type="OrthoDB" id="9784252at2"/>
<dbReference type="Pfam" id="PF00072">
    <property type="entry name" value="Response_reg"/>
    <property type="match status" value="1"/>
</dbReference>
<dbReference type="EMBL" id="CP017305">
    <property type="protein sequence ID" value="AOS82961.1"/>
    <property type="molecule type" value="Genomic_DNA"/>
</dbReference>
<keyword evidence="5" id="KW-0804">Transcription</keyword>
<keyword evidence="1 6" id="KW-0597">Phosphoprotein</keyword>
<dbReference type="Pfam" id="PF00486">
    <property type="entry name" value="Trans_reg_C"/>
    <property type="match status" value="1"/>
</dbReference>
<accession>A0A1D8CXV5</accession>
<evidence type="ECO:0000256" key="5">
    <source>
        <dbReference type="ARBA" id="ARBA00023163"/>
    </source>
</evidence>
<dbReference type="InterPro" id="IPR036388">
    <property type="entry name" value="WH-like_DNA-bd_sf"/>
</dbReference>
<protein>
    <recommendedName>
        <fullName evidence="12">Transcriptional regulator</fullName>
    </recommendedName>
</protein>
<dbReference type="InterPro" id="IPR001867">
    <property type="entry name" value="OmpR/PhoB-type_DNA-bd"/>
</dbReference>
<sequence length="242" mass="27037">MSNISESCMRSVVIVQDDSDFRDSLGKFLQIKGCDVTALGSAIDFYDTIRKKEYDLAIIDPGLPDQDGFVIAKYLSSNTNTRILMISERSSIEDKLRAYESGAGFYLVKPVDFREIDSAAAALIQSHSSHNKDVLKKPLENNRGKWILKVDKWALNTPEGDEVSLTAKEFMLLERLATESSGGIVSREALLLLFGYPKNKHGNHSLESLVYRLRKKISKSQDTPIKTVNGLGYSFIARIVIL</sequence>
<keyword evidence="11" id="KW-1185">Reference proteome</keyword>
<evidence type="ECO:0000256" key="7">
    <source>
        <dbReference type="PROSITE-ProRule" id="PRU01091"/>
    </source>
</evidence>
<feature type="domain" description="OmpR/PhoB-type" evidence="9">
    <location>
        <begin position="138"/>
        <end position="237"/>
    </location>
</feature>
<dbReference type="InterPro" id="IPR039420">
    <property type="entry name" value="WalR-like"/>
</dbReference>
<dbReference type="SUPFAM" id="SSF52172">
    <property type="entry name" value="CheY-like"/>
    <property type="match status" value="1"/>
</dbReference>
<dbReference type="GO" id="GO:0032993">
    <property type="term" value="C:protein-DNA complex"/>
    <property type="evidence" value="ECO:0007669"/>
    <property type="project" value="TreeGrafter"/>
</dbReference>
<dbReference type="GO" id="GO:0006355">
    <property type="term" value="P:regulation of DNA-templated transcription"/>
    <property type="evidence" value="ECO:0007669"/>
    <property type="project" value="InterPro"/>
</dbReference>
<keyword evidence="2" id="KW-0902">Two-component regulatory system</keyword>
<keyword evidence="3" id="KW-0805">Transcription regulation</keyword>
<dbReference type="SUPFAM" id="SSF46894">
    <property type="entry name" value="C-terminal effector domain of the bipartite response regulators"/>
    <property type="match status" value="1"/>
</dbReference>
<feature type="modified residue" description="4-aspartylphosphate" evidence="6">
    <location>
        <position position="60"/>
    </location>
</feature>
<keyword evidence="4 7" id="KW-0238">DNA-binding</keyword>
<dbReference type="InterPro" id="IPR016032">
    <property type="entry name" value="Sig_transdc_resp-reg_C-effctor"/>
</dbReference>
<proteinExistence type="predicted"/>
<dbReference type="SMART" id="SM00448">
    <property type="entry name" value="REC"/>
    <property type="match status" value="1"/>
</dbReference>
<dbReference type="InterPro" id="IPR001789">
    <property type="entry name" value="Sig_transdc_resp-reg_receiver"/>
</dbReference>
<organism evidence="10 11">
    <name type="scientific">Chlorobaculum limnaeum</name>
    <dbReference type="NCBI Taxonomy" id="274537"/>
    <lineage>
        <taxon>Bacteria</taxon>
        <taxon>Pseudomonadati</taxon>
        <taxon>Chlorobiota</taxon>
        <taxon>Chlorobiia</taxon>
        <taxon>Chlorobiales</taxon>
        <taxon>Chlorobiaceae</taxon>
        <taxon>Chlorobaculum</taxon>
    </lineage>
</organism>
<gene>
    <name evidence="10" type="ORF">BIU88_01650</name>
</gene>
<evidence type="ECO:0000259" key="8">
    <source>
        <dbReference type="PROSITE" id="PS50110"/>
    </source>
</evidence>
<dbReference type="PANTHER" id="PTHR48111">
    <property type="entry name" value="REGULATOR OF RPOS"/>
    <property type="match status" value="1"/>
</dbReference>
<dbReference type="PANTHER" id="PTHR48111:SF1">
    <property type="entry name" value="TWO-COMPONENT RESPONSE REGULATOR ORR33"/>
    <property type="match status" value="1"/>
</dbReference>
<evidence type="ECO:0000256" key="3">
    <source>
        <dbReference type="ARBA" id="ARBA00023015"/>
    </source>
</evidence>
<dbReference type="CDD" id="cd00383">
    <property type="entry name" value="trans_reg_C"/>
    <property type="match status" value="1"/>
</dbReference>